<sequence length="108" mass="12308">MASASTTTKSNINLRIVVSQRTFRKKHVRAHITEVDEVSNGVADIDLCAVISECNMVGNSKEWWVDTGATRHICANKNMFTLHMCQSLMENNCLWVTPLRQRSRDKEK</sequence>
<proteinExistence type="predicted"/>
<dbReference type="OrthoDB" id="2596766at2759"/>
<gene>
    <name evidence="1" type="ORF">E6C27_scaffold2116G00080</name>
</gene>
<evidence type="ECO:0000313" key="2">
    <source>
        <dbReference type="Proteomes" id="UP000321393"/>
    </source>
</evidence>
<reference evidence="1 2" key="1">
    <citation type="submission" date="2019-08" db="EMBL/GenBank/DDBJ databases">
        <title>Draft genome sequences of two oriental melons (Cucumis melo L. var makuwa).</title>
        <authorList>
            <person name="Kwon S.-Y."/>
        </authorList>
    </citation>
    <scope>NUCLEOTIDE SEQUENCE [LARGE SCALE GENOMIC DNA]</scope>
    <source>
        <strain evidence="2">cv. SW 3</strain>
        <tissue evidence="1">Leaf</tissue>
    </source>
</reference>
<dbReference type="AlphaFoldDB" id="A0A5A7UM86"/>
<comment type="caution">
    <text evidence="1">The sequence shown here is derived from an EMBL/GenBank/DDBJ whole genome shotgun (WGS) entry which is preliminary data.</text>
</comment>
<accession>A0A5A7UM86</accession>
<organism evidence="1 2">
    <name type="scientific">Cucumis melo var. makuwa</name>
    <name type="common">Oriental melon</name>
    <dbReference type="NCBI Taxonomy" id="1194695"/>
    <lineage>
        <taxon>Eukaryota</taxon>
        <taxon>Viridiplantae</taxon>
        <taxon>Streptophyta</taxon>
        <taxon>Embryophyta</taxon>
        <taxon>Tracheophyta</taxon>
        <taxon>Spermatophyta</taxon>
        <taxon>Magnoliopsida</taxon>
        <taxon>eudicotyledons</taxon>
        <taxon>Gunneridae</taxon>
        <taxon>Pentapetalae</taxon>
        <taxon>rosids</taxon>
        <taxon>fabids</taxon>
        <taxon>Cucurbitales</taxon>
        <taxon>Cucurbitaceae</taxon>
        <taxon>Benincaseae</taxon>
        <taxon>Cucumis</taxon>
    </lineage>
</organism>
<evidence type="ECO:0000313" key="1">
    <source>
        <dbReference type="EMBL" id="KAA0056304.1"/>
    </source>
</evidence>
<dbReference type="EMBL" id="SSTE01007671">
    <property type="protein sequence ID" value="KAA0056304.1"/>
    <property type="molecule type" value="Genomic_DNA"/>
</dbReference>
<name>A0A5A7UM86_CUCMM</name>
<dbReference type="Proteomes" id="UP000321393">
    <property type="component" value="Unassembled WGS sequence"/>
</dbReference>
<protein>
    <submittedName>
        <fullName evidence="1">Uncharacterized protein</fullName>
    </submittedName>
</protein>
<dbReference type="PANTHER" id="PTHR47592">
    <property type="entry name" value="PBF68 PROTEIN"/>
    <property type="match status" value="1"/>
</dbReference>